<proteinExistence type="predicted"/>
<dbReference type="EMBL" id="JARBHB010000011">
    <property type="protein sequence ID" value="KAJ8872396.1"/>
    <property type="molecule type" value="Genomic_DNA"/>
</dbReference>
<evidence type="ECO:0000313" key="2">
    <source>
        <dbReference type="EMBL" id="KAJ8872396.1"/>
    </source>
</evidence>
<organism evidence="2 3">
    <name type="scientific">Dryococelus australis</name>
    <dbReference type="NCBI Taxonomy" id="614101"/>
    <lineage>
        <taxon>Eukaryota</taxon>
        <taxon>Metazoa</taxon>
        <taxon>Ecdysozoa</taxon>
        <taxon>Arthropoda</taxon>
        <taxon>Hexapoda</taxon>
        <taxon>Insecta</taxon>
        <taxon>Pterygota</taxon>
        <taxon>Neoptera</taxon>
        <taxon>Polyneoptera</taxon>
        <taxon>Phasmatodea</taxon>
        <taxon>Verophasmatodea</taxon>
        <taxon>Anareolatae</taxon>
        <taxon>Phasmatidae</taxon>
        <taxon>Eurycanthinae</taxon>
        <taxon>Dryococelus</taxon>
    </lineage>
</organism>
<feature type="region of interest" description="Disordered" evidence="1">
    <location>
        <begin position="69"/>
        <end position="89"/>
    </location>
</feature>
<protein>
    <submittedName>
        <fullName evidence="2">Uncharacterized protein</fullName>
    </submittedName>
</protein>
<name>A0ABQ9GK43_9NEOP</name>
<sequence length="209" mass="23587">MDAEFLKKEQGVLRAIINKTVLDALTAYTGNDYGLFNSKLFTLKVKGKEFTKIDAKMFDLLAANKDETDESLAGEAQDAQSYQGHEDDASRNNIGLPKLELKISGGELTQWLVWWAQVENINSSDLDDSEKFQHLLQSTSGKVHESMKSFPPTTSNYPKAVAALKERFGNAEILGEMYTRELLAMWLKTSRERQDIQYVHDKIETALGF</sequence>
<dbReference type="Proteomes" id="UP001159363">
    <property type="component" value="Chromosome 10"/>
</dbReference>
<reference evidence="2 3" key="1">
    <citation type="submission" date="2023-02" db="EMBL/GenBank/DDBJ databases">
        <title>LHISI_Scaffold_Assembly.</title>
        <authorList>
            <person name="Stuart O.P."/>
            <person name="Cleave R."/>
            <person name="Magrath M.J.L."/>
            <person name="Mikheyev A.S."/>
        </authorList>
    </citation>
    <scope>NUCLEOTIDE SEQUENCE [LARGE SCALE GENOMIC DNA]</scope>
    <source>
        <strain evidence="2">Daus_M_001</strain>
        <tissue evidence="2">Leg muscle</tissue>
    </source>
</reference>
<dbReference type="Pfam" id="PF03564">
    <property type="entry name" value="DUF1759"/>
    <property type="match status" value="1"/>
</dbReference>
<dbReference type="InterPro" id="IPR005312">
    <property type="entry name" value="DUF1759"/>
</dbReference>
<keyword evidence="3" id="KW-1185">Reference proteome</keyword>
<accession>A0ABQ9GK43</accession>
<comment type="caution">
    <text evidence="2">The sequence shown here is derived from an EMBL/GenBank/DDBJ whole genome shotgun (WGS) entry which is preliminary data.</text>
</comment>
<evidence type="ECO:0000256" key="1">
    <source>
        <dbReference type="SAM" id="MobiDB-lite"/>
    </source>
</evidence>
<gene>
    <name evidence="2" type="ORF">PR048_026000</name>
</gene>
<evidence type="ECO:0000313" key="3">
    <source>
        <dbReference type="Proteomes" id="UP001159363"/>
    </source>
</evidence>